<dbReference type="PROSITE" id="PS52052">
    <property type="entry name" value="PEHE"/>
    <property type="match status" value="1"/>
</dbReference>
<name>A0A093GP56_DRYPU</name>
<evidence type="ECO:0000313" key="4">
    <source>
        <dbReference type="Proteomes" id="UP000053875"/>
    </source>
</evidence>
<dbReference type="STRING" id="118200.A0A093GP56"/>
<dbReference type="EMBL" id="KL216225">
    <property type="protein sequence ID" value="KFV68579.1"/>
    <property type="molecule type" value="Genomic_DNA"/>
</dbReference>
<evidence type="ECO:0000313" key="3">
    <source>
        <dbReference type="EMBL" id="KFV68579.1"/>
    </source>
</evidence>
<dbReference type="AlphaFoldDB" id="A0A093GP56"/>
<evidence type="ECO:0000259" key="2">
    <source>
        <dbReference type="PROSITE" id="PS52052"/>
    </source>
</evidence>
<feature type="non-terminal residue" evidence="3">
    <location>
        <position position="299"/>
    </location>
</feature>
<feature type="domain" description="PEHE" evidence="2">
    <location>
        <begin position="218"/>
        <end position="299"/>
    </location>
</feature>
<accession>A0A093GP56</accession>
<dbReference type="PANTHER" id="PTHR21656">
    <property type="entry name" value="MALE-SPECIFIC LETHAL-1 PROTEIN"/>
    <property type="match status" value="1"/>
</dbReference>
<reference evidence="3 4" key="1">
    <citation type="submission" date="2014-04" db="EMBL/GenBank/DDBJ databases">
        <title>Genome evolution of avian class.</title>
        <authorList>
            <person name="Zhang G."/>
            <person name="Li C."/>
        </authorList>
    </citation>
    <scope>NUCLEOTIDE SEQUENCE [LARGE SCALE GENOMIC DNA]</scope>
    <source>
        <strain evidence="3">BGI_N307</strain>
    </source>
</reference>
<dbReference type="Pfam" id="PF15275">
    <property type="entry name" value="PEHE"/>
    <property type="match status" value="1"/>
</dbReference>
<feature type="compositionally biased region" description="Basic residues" evidence="1">
    <location>
        <begin position="77"/>
        <end position="91"/>
    </location>
</feature>
<gene>
    <name evidence="3" type="ORF">N307_15046</name>
</gene>
<keyword evidence="4" id="KW-1185">Reference proteome</keyword>
<dbReference type="InterPro" id="IPR026711">
    <property type="entry name" value="Msl-1"/>
</dbReference>
<dbReference type="Proteomes" id="UP000053875">
    <property type="component" value="Unassembled WGS sequence"/>
</dbReference>
<dbReference type="Gene3D" id="6.10.250.2000">
    <property type="match status" value="1"/>
</dbReference>
<dbReference type="InterPro" id="IPR029332">
    <property type="entry name" value="PEHE_dom"/>
</dbReference>
<feature type="region of interest" description="Disordered" evidence="1">
    <location>
        <begin position="69"/>
        <end position="96"/>
    </location>
</feature>
<feature type="non-terminal residue" evidence="3">
    <location>
        <position position="1"/>
    </location>
</feature>
<dbReference type="PANTHER" id="PTHR21656:SF2">
    <property type="entry name" value="MALE-SPECIFIC LETHAL 1 HOMOLOG"/>
    <property type="match status" value="1"/>
</dbReference>
<protein>
    <submittedName>
        <fullName evidence="3">Male-specific lethal 1</fullName>
    </submittedName>
</protein>
<sequence>PAGSRGEPCPLGWQLLARIERMERRVQLVKKDSEREKHRIYQAFEVDEKPEVEACEKLPLECPQDLLEPPPTLQPKHFPHGRNGKGHKSRLCHAGASSRDGGQQLWCPPWAVPKHVSGLTLLWHEPGCHTGQGYRLCPALATCFAQQPADPTQQGVKQLPVGSWEMCPRSVPPWHSTASSGGSPTAPGLVPFLLATQCWAVCWGLGQMPPWGNSLASAPAVPSWRDHVVEPLRDPNPSDILENLDDSVFAKRHAKLELDEKRRKRWDIQRIREQRILQRLQLRMYKRKGIQESEPEVTS</sequence>
<dbReference type="SMART" id="SM01300">
    <property type="entry name" value="PEHE"/>
    <property type="match status" value="1"/>
</dbReference>
<evidence type="ECO:0000256" key="1">
    <source>
        <dbReference type="SAM" id="MobiDB-lite"/>
    </source>
</evidence>
<proteinExistence type="predicted"/>
<dbReference type="GO" id="GO:0003682">
    <property type="term" value="F:chromatin binding"/>
    <property type="evidence" value="ECO:0007669"/>
    <property type="project" value="TreeGrafter"/>
</dbReference>
<dbReference type="GO" id="GO:0072487">
    <property type="term" value="C:MSL complex"/>
    <property type="evidence" value="ECO:0007669"/>
    <property type="project" value="InterPro"/>
</dbReference>
<organism evidence="3 4">
    <name type="scientific">Dryobates pubescens</name>
    <name type="common">Downy woodpecker</name>
    <name type="synonym">Picoides pubescens</name>
    <dbReference type="NCBI Taxonomy" id="118200"/>
    <lineage>
        <taxon>Eukaryota</taxon>
        <taxon>Metazoa</taxon>
        <taxon>Chordata</taxon>
        <taxon>Craniata</taxon>
        <taxon>Vertebrata</taxon>
        <taxon>Euteleostomi</taxon>
        <taxon>Archelosauria</taxon>
        <taxon>Archosauria</taxon>
        <taxon>Dinosauria</taxon>
        <taxon>Saurischia</taxon>
        <taxon>Theropoda</taxon>
        <taxon>Coelurosauria</taxon>
        <taxon>Aves</taxon>
        <taxon>Neognathae</taxon>
        <taxon>Neoaves</taxon>
        <taxon>Telluraves</taxon>
        <taxon>Coraciimorphae</taxon>
        <taxon>Piciformes</taxon>
        <taxon>Picidae</taxon>
        <taxon>Dryobates</taxon>
    </lineage>
</organism>